<keyword evidence="2" id="KW-0067">ATP-binding</keyword>
<evidence type="ECO:0000259" key="3">
    <source>
        <dbReference type="Pfam" id="PF07728"/>
    </source>
</evidence>
<proteinExistence type="predicted"/>
<dbReference type="GO" id="GO:0016887">
    <property type="term" value="F:ATP hydrolysis activity"/>
    <property type="evidence" value="ECO:0007669"/>
    <property type="project" value="InterPro"/>
</dbReference>
<dbReference type="GO" id="GO:0000055">
    <property type="term" value="P:ribosomal large subunit export from nucleus"/>
    <property type="evidence" value="ECO:0007669"/>
    <property type="project" value="TreeGrafter"/>
</dbReference>
<dbReference type="OrthoDB" id="422220at2759"/>
<dbReference type="GO" id="GO:0030687">
    <property type="term" value="C:preribosome, large subunit precursor"/>
    <property type="evidence" value="ECO:0007669"/>
    <property type="project" value="TreeGrafter"/>
</dbReference>
<protein>
    <recommendedName>
        <fullName evidence="3">ATPase dynein-related AAA domain-containing protein</fullName>
    </recommendedName>
</protein>
<dbReference type="AlphaFoldDB" id="A0A3P7N811"/>
<accession>A0A3P7N811</accession>
<evidence type="ECO:0000313" key="4">
    <source>
        <dbReference type="EMBL" id="VDN31548.1"/>
    </source>
</evidence>
<dbReference type="Pfam" id="PF07728">
    <property type="entry name" value="AAA_5"/>
    <property type="match status" value="1"/>
</dbReference>
<dbReference type="Proteomes" id="UP000281553">
    <property type="component" value="Unassembled WGS sequence"/>
</dbReference>
<reference evidence="4 5" key="1">
    <citation type="submission" date="2018-11" db="EMBL/GenBank/DDBJ databases">
        <authorList>
            <consortium name="Pathogen Informatics"/>
        </authorList>
    </citation>
    <scope>NUCLEOTIDE SEQUENCE [LARGE SCALE GENOMIC DNA]</scope>
</reference>
<keyword evidence="5" id="KW-1185">Reference proteome</keyword>
<organism evidence="4 5">
    <name type="scientific">Dibothriocephalus latus</name>
    <name type="common">Fish tapeworm</name>
    <name type="synonym">Diphyllobothrium latum</name>
    <dbReference type="NCBI Taxonomy" id="60516"/>
    <lineage>
        <taxon>Eukaryota</taxon>
        <taxon>Metazoa</taxon>
        <taxon>Spiralia</taxon>
        <taxon>Lophotrochozoa</taxon>
        <taxon>Platyhelminthes</taxon>
        <taxon>Cestoda</taxon>
        <taxon>Eucestoda</taxon>
        <taxon>Diphyllobothriidea</taxon>
        <taxon>Diphyllobothriidae</taxon>
        <taxon>Dibothriocephalus</taxon>
    </lineage>
</organism>
<feature type="domain" description="ATPase dynein-related AAA" evidence="3">
    <location>
        <begin position="116"/>
        <end position="257"/>
    </location>
</feature>
<evidence type="ECO:0000313" key="5">
    <source>
        <dbReference type="Proteomes" id="UP000281553"/>
    </source>
</evidence>
<gene>
    <name evidence="4" type="ORF">DILT_LOCUS15777</name>
</gene>
<dbReference type="GO" id="GO:0000027">
    <property type="term" value="P:ribosomal large subunit assembly"/>
    <property type="evidence" value="ECO:0007669"/>
    <property type="project" value="TreeGrafter"/>
</dbReference>
<dbReference type="PANTHER" id="PTHR48103">
    <property type="entry name" value="MIDASIN-RELATED"/>
    <property type="match status" value="1"/>
</dbReference>
<dbReference type="Gene3D" id="3.40.50.300">
    <property type="entry name" value="P-loop containing nucleotide triphosphate hydrolases"/>
    <property type="match status" value="1"/>
</dbReference>
<dbReference type="EMBL" id="UYRU01080997">
    <property type="protein sequence ID" value="VDN31548.1"/>
    <property type="molecule type" value="Genomic_DNA"/>
</dbReference>
<feature type="non-terminal residue" evidence="4">
    <location>
        <position position="1"/>
    </location>
</feature>
<name>A0A3P7N811_DIBLA</name>
<evidence type="ECO:0000256" key="1">
    <source>
        <dbReference type="ARBA" id="ARBA00022741"/>
    </source>
</evidence>
<evidence type="ECO:0000256" key="2">
    <source>
        <dbReference type="ARBA" id="ARBA00022840"/>
    </source>
</evidence>
<dbReference type="PANTHER" id="PTHR48103:SF2">
    <property type="entry name" value="MIDASIN"/>
    <property type="match status" value="1"/>
</dbReference>
<dbReference type="InterPro" id="IPR027417">
    <property type="entry name" value="P-loop_NTPase"/>
</dbReference>
<dbReference type="InterPro" id="IPR011704">
    <property type="entry name" value="ATPase_dyneun-rel_AAA"/>
</dbReference>
<sequence>TVGSSTGGKQKSTPEALSKQLFSRPLPSPVSKSTATTAQTEEFVCVEGYWIPKGPLAARAVAANCVSDKDYVLTASFEEYGMAVVSQLLLSALAIAHHGDALSCLFGDFHPFGSLPVLLQGETSVGKTSLITYLAERIGQVCHRINNHEHTDLQTYLGAYTASSVSENAMSSRDDIQSARPLVFQEGIFVQAMRKGHWIILDELNLAPTEILEALNRVLDENRELFITETQEMVRAHPHFRVFATQNPPGLYAGRKELEIILEHRSALPPSRAKKLVAVMHQLQVS</sequence>
<dbReference type="SUPFAM" id="SSF52540">
    <property type="entry name" value="P-loop containing nucleoside triphosphate hydrolases"/>
    <property type="match status" value="1"/>
</dbReference>
<dbReference type="GO" id="GO:0005634">
    <property type="term" value="C:nucleus"/>
    <property type="evidence" value="ECO:0007669"/>
    <property type="project" value="TreeGrafter"/>
</dbReference>
<keyword evidence="1" id="KW-0547">Nucleotide-binding</keyword>
<dbReference type="GO" id="GO:0005524">
    <property type="term" value="F:ATP binding"/>
    <property type="evidence" value="ECO:0007669"/>
    <property type="project" value="UniProtKB-KW"/>
</dbReference>